<dbReference type="Pfam" id="PF13087">
    <property type="entry name" value="AAA_12"/>
    <property type="match status" value="1"/>
</dbReference>
<dbReference type="KEGG" id="hro:HELRODRAFT_71671"/>
<feature type="domain" description="DNA2/NAM7 helicase helicase" evidence="6">
    <location>
        <begin position="82"/>
        <end position="163"/>
    </location>
</feature>
<reference evidence="9" key="3">
    <citation type="submission" date="2015-06" db="UniProtKB">
        <authorList>
            <consortium name="EnsemblMetazoa"/>
        </authorList>
    </citation>
    <scope>IDENTIFICATION</scope>
</reference>
<evidence type="ECO:0000256" key="3">
    <source>
        <dbReference type="ARBA" id="ARBA00022801"/>
    </source>
</evidence>
<dbReference type="Pfam" id="PF13086">
    <property type="entry name" value="AAA_11"/>
    <property type="match status" value="1"/>
</dbReference>
<dbReference type="CDD" id="cd18808">
    <property type="entry name" value="SF1_C_Upf1"/>
    <property type="match status" value="1"/>
</dbReference>
<evidence type="ECO:0008006" key="11">
    <source>
        <dbReference type="Google" id="ProtNLM"/>
    </source>
</evidence>
<dbReference type="Gene3D" id="3.40.50.300">
    <property type="entry name" value="P-loop containing nucleotide triphosphate hydrolases"/>
    <property type="match status" value="2"/>
</dbReference>
<dbReference type="STRING" id="6412.T1G0Q0"/>
<dbReference type="PANTHER" id="PTHR43788:SF16">
    <property type="entry name" value="HELICASE WITH ZINC FINGER 2"/>
    <property type="match status" value="1"/>
</dbReference>
<dbReference type="InterPro" id="IPR047187">
    <property type="entry name" value="SF1_C_Upf1"/>
</dbReference>
<dbReference type="InterPro" id="IPR050534">
    <property type="entry name" value="Coronavir_polyprotein_1ab"/>
</dbReference>
<gene>
    <name evidence="9" type="primary">20214648</name>
    <name evidence="8" type="ORF">HELRODRAFT_71671</name>
</gene>
<evidence type="ECO:0000256" key="5">
    <source>
        <dbReference type="ARBA" id="ARBA00022840"/>
    </source>
</evidence>
<dbReference type="GeneID" id="20214648"/>
<evidence type="ECO:0000259" key="6">
    <source>
        <dbReference type="Pfam" id="PF13086"/>
    </source>
</evidence>
<dbReference type="EMBL" id="KB095812">
    <property type="protein sequence ID" value="ESO11598.1"/>
    <property type="molecule type" value="Genomic_DNA"/>
</dbReference>
<evidence type="ECO:0000256" key="4">
    <source>
        <dbReference type="ARBA" id="ARBA00022806"/>
    </source>
</evidence>
<name>T1G0Q0_HELRO</name>
<reference evidence="10" key="1">
    <citation type="submission" date="2012-12" db="EMBL/GenBank/DDBJ databases">
        <authorList>
            <person name="Hellsten U."/>
            <person name="Grimwood J."/>
            <person name="Chapman J.A."/>
            <person name="Shapiro H."/>
            <person name="Aerts A."/>
            <person name="Otillar R.P."/>
            <person name="Terry A.Y."/>
            <person name="Boore J.L."/>
            <person name="Simakov O."/>
            <person name="Marletaz F."/>
            <person name="Cho S.-J."/>
            <person name="Edsinger-Gonzales E."/>
            <person name="Havlak P."/>
            <person name="Kuo D.-H."/>
            <person name="Larsson T."/>
            <person name="Lv J."/>
            <person name="Arendt D."/>
            <person name="Savage R."/>
            <person name="Osoegawa K."/>
            <person name="de Jong P."/>
            <person name="Lindberg D.R."/>
            <person name="Seaver E.C."/>
            <person name="Weisblat D.A."/>
            <person name="Putnam N.H."/>
            <person name="Grigoriev I.V."/>
            <person name="Rokhsar D.S."/>
        </authorList>
    </citation>
    <scope>NUCLEOTIDE SEQUENCE</scope>
</reference>
<dbReference type="HOGENOM" id="CLU_001666_0_5_1"/>
<dbReference type="AlphaFoldDB" id="T1G0Q0"/>
<dbReference type="EnsemblMetazoa" id="HelroT71671">
    <property type="protein sequence ID" value="HelroP71671"/>
    <property type="gene ID" value="HelroG71671"/>
</dbReference>
<dbReference type="CTD" id="20214648"/>
<dbReference type="InterPro" id="IPR041679">
    <property type="entry name" value="DNA2/NAM7-like_C"/>
</dbReference>
<evidence type="ECO:0000313" key="9">
    <source>
        <dbReference type="EnsemblMetazoa" id="HelroP71671"/>
    </source>
</evidence>
<organism evidence="9 10">
    <name type="scientific">Helobdella robusta</name>
    <name type="common">Californian leech</name>
    <dbReference type="NCBI Taxonomy" id="6412"/>
    <lineage>
        <taxon>Eukaryota</taxon>
        <taxon>Metazoa</taxon>
        <taxon>Spiralia</taxon>
        <taxon>Lophotrochozoa</taxon>
        <taxon>Annelida</taxon>
        <taxon>Clitellata</taxon>
        <taxon>Hirudinea</taxon>
        <taxon>Rhynchobdellida</taxon>
        <taxon>Glossiphoniidae</taxon>
        <taxon>Helobdella</taxon>
    </lineage>
</organism>
<dbReference type="OrthoDB" id="2285229at2759"/>
<dbReference type="FunFam" id="3.40.50.300:FF:001313">
    <property type="entry name" value="Helicase with zinc finger domain 2"/>
    <property type="match status" value="1"/>
</dbReference>
<keyword evidence="10" id="KW-1185">Reference proteome</keyword>
<reference evidence="8 10" key="2">
    <citation type="journal article" date="2013" name="Nature">
        <title>Insights into bilaterian evolution from three spiralian genomes.</title>
        <authorList>
            <person name="Simakov O."/>
            <person name="Marletaz F."/>
            <person name="Cho S.J."/>
            <person name="Edsinger-Gonzales E."/>
            <person name="Havlak P."/>
            <person name="Hellsten U."/>
            <person name="Kuo D.H."/>
            <person name="Larsson T."/>
            <person name="Lv J."/>
            <person name="Arendt D."/>
            <person name="Savage R."/>
            <person name="Osoegawa K."/>
            <person name="de Jong P."/>
            <person name="Grimwood J."/>
            <person name="Chapman J.A."/>
            <person name="Shapiro H."/>
            <person name="Aerts A."/>
            <person name="Otillar R.P."/>
            <person name="Terry A.Y."/>
            <person name="Boore J.L."/>
            <person name="Grigoriev I.V."/>
            <person name="Lindberg D.R."/>
            <person name="Seaver E.C."/>
            <person name="Weisblat D.A."/>
            <person name="Putnam N.H."/>
            <person name="Rokhsar D.S."/>
        </authorList>
    </citation>
    <scope>NUCLEOTIDE SEQUENCE</scope>
</reference>
<dbReference type="Proteomes" id="UP000015101">
    <property type="component" value="Unassembled WGS sequence"/>
</dbReference>
<dbReference type="OMA" id="HESICHF"/>
<evidence type="ECO:0000256" key="2">
    <source>
        <dbReference type="ARBA" id="ARBA00022741"/>
    </source>
</evidence>
<accession>T1G0Q0</accession>
<keyword evidence="4" id="KW-0347">Helicase</keyword>
<dbReference type="SUPFAM" id="SSF52540">
    <property type="entry name" value="P-loop containing nucleoside triphosphate hydrolases"/>
    <property type="match status" value="1"/>
</dbReference>
<keyword evidence="5" id="KW-0067">ATP-binding</keyword>
<sequence>MKLNSACPKIIRVYGESQERNIFPLPRFLGNASMTRGYELQDKREYKDIALHYLIRKPGRKYADEIREFDERFQNNIHIPENISKYQKLLKEASAEELKNYEIILCTCPASTNSRLLHGSLVIIDECGMCKEPECLLPLLNHPHARQVVLIGDHKQLQPIVKNRTAAEKGLQTSLFERYGEQSFMLNKQYRMHESICHFPSRHFYQNKLITAISKPVQIPQFWPNTSRPVVFCHVEGAERSLSVSTEEGNESSKSNDLEMKEAVRIFRELRSMRKISQICILSQYKAQCHLIESELRKTTDDENYKVCTVVSSQGNEWDFVILSLVRSMPEYEIEKNPSIGWCKRNLGFISDEHQINVALTRAKHGLIIIGNKNLLQCDKMWKSLLKEYQQNNCIVDALTFVPSFNRMKQNNPQKRFGATKNRKNV</sequence>
<dbReference type="GO" id="GO:0005524">
    <property type="term" value="F:ATP binding"/>
    <property type="evidence" value="ECO:0007669"/>
    <property type="project" value="UniProtKB-KW"/>
</dbReference>
<dbReference type="GO" id="GO:0016787">
    <property type="term" value="F:hydrolase activity"/>
    <property type="evidence" value="ECO:0007669"/>
    <property type="project" value="UniProtKB-KW"/>
</dbReference>
<keyword evidence="2" id="KW-0547">Nucleotide-binding</keyword>
<evidence type="ECO:0000313" key="8">
    <source>
        <dbReference type="EMBL" id="ESO11598.1"/>
    </source>
</evidence>
<protein>
    <recommendedName>
        <fullName evidence="11">DNA2/NAM7 helicase-like C-terminal domain-containing protein</fullName>
    </recommendedName>
</protein>
<evidence type="ECO:0000256" key="1">
    <source>
        <dbReference type="ARBA" id="ARBA00007913"/>
    </source>
</evidence>
<keyword evidence="3" id="KW-0378">Hydrolase</keyword>
<dbReference type="InterPro" id="IPR027417">
    <property type="entry name" value="P-loop_NTPase"/>
</dbReference>
<dbReference type="PANTHER" id="PTHR43788">
    <property type="entry name" value="DNA2/NAM7 HELICASE FAMILY MEMBER"/>
    <property type="match status" value="1"/>
</dbReference>
<feature type="domain" description="DNA2/NAM7 helicase-like C-terminal" evidence="7">
    <location>
        <begin position="171"/>
        <end position="373"/>
    </location>
</feature>
<dbReference type="GO" id="GO:0043139">
    <property type="term" value="F:5'-3' DNA helicase activity"/>
    <property type="evidence" value="ECO:0000318"/>
    <property type="project" value="GO_Central"/>
</dbReference>
<dbReference type="InParanoid" id="T1G0Q0"/>
<dbReference type="eggNOG" id="KOG1804">
    <property type="taxonomic scope" value="Eukaryota"/>
</dbReference>
<dbReference type="EMBL" id="AMQM01002472">
    <property type="status" value="NOT_ANNOTATED_CDS"/>
    <property type="molecule type" value="Genomic_DNA"/>
</dbReference>
<proteinExistence type="inferred from homology"/>
<comment type="similarity">
    <text evidence="1">Belongs to the DNA2/NAM7 helicase family.</text>
</comment>
<evidence type="ECO:0000313" key="10">
    <source>
        <dbReference type="Proteomes" id="UP000015101"/>
    </source>
</evidence>
<dbReference type="InterPro" id="IPR041677">
    <property type="entry name" value="DNA2/NAM7_AAA_11"/>
</dbReference>
<evidence type="ECO:0000259" key="7">
    <source>
        <dbReference type="Pfam" id="PF13087"/>
    </source>
</evidence>
<dbReference type="RefSeq" id="XP_009010086.1">
    <property type="nucleotide sequence ID" value="XM_009011838.1"/>
</dbReference>